<organism evidence="1 2">
    <name type="scientific">Eretmocerus hayati</name>
    <dbReference type="NCBI Taxonomy" id="131215"/>
    <lineage>
        <taxon>Eukaryota</taxon>
        <taxon>Metazoa</taxon>
        <taxon>Ecdysozoa</taxon>
        <taxon>Arthropoda</taxon>
        <taxon>Hexapoda</taxon>
        <taxon>Insecta</taxon>
        <taxon>Pterygota</taxon>
        <taxon>Neoptera</taxon>
        <taxon>Endopterygota</taxon>
        <taxon>Hymenoptera</taxon>
        <taxon>Apocrita</taxon>
        <taxon>Proctotrupomorpha</taxon>
        <taxon>Chalcidoidea</taxon>
        <taxon>Aphelinidae</taxon>
        <taxon>Aphelininae</taxon>
        <taxon>Eretmocerus</taxon>
    </lineage>
</organism>
<evidence type="ECO:0000313" key="1">
    <source>
        <dbReference type="EMBL" id="KAJ8673707.1"/>
    </source>
</evidence>
<reference evidence="1" key="1">
    <citation type="submission" date="2023-04" db="EMBL/GenBank/DDBJ databases">
        <title>A chromosome-level genome assembly of the parasitoid wasp Eretmocerus hayati.</title>
        <authorList>
            <person name="Zhong Y."/>
            <person name="Liu S."/>
            <person name="Liu Y."/>
        </authorList>
    </citation>
    <scope>NUCLEOTIDE SEQUENCE</scope>
    <source>
        <strain evidence="1">ZJU_SS_LIU_2023</strain>
    </source>
</reference>
<dbReference type="Proteomes" id="UP001239111">
    <property type="component" value="Chromosome 3"/>
</dbReference>
<keyword evidence="2" id="KW-1185">Reference proteome</keyword>
<comment type="caution">
    <text evidence="1">The sequence shown here is derived from an EMBL/GenBank/DDBJ whole genome shotgun (WGS) entry which is preliminary data.</text>
</comment>
<evidence type="ECO:0000313" key="2">
    <source>
        <dbReference type="Proteomes" id="UP001239111"/>
    </source>
</evidence>
<accession>A0ACC2NTZ3</accession>
<gene>
    <name evidence="1" type="ORF">QAD02_004969</name>
</gene>
<proteinExistence type="predicted"/>
<sequence length="354" mass="40403">MGKLTASLVEKKCSQNQAYKTLTKELGKQHLKKMTHLFMSGEGINEIGDFSLCKNLRVIYLQRNVIEKIENLDFAINVTHLYLQHNCLTKIENLESLVNLKKLYLGYNRISVIEGLENQLNLTDLHVEKQQLGVGERLCFDPRCAKNLSNCLLYLNVSSNKLISLSELNDFRYLITLEAKDNSIENIGDLSETVTKLVSLENLYLQGNPVTKIRRYRENLVANSSSLNELDGKRITDTSRTFLKKFKSEKLLHSRRKVAKTISEDITSSLNLPPAFERSVSRAIFQNINPKFTFPGTMMNNSEPQIFPAWRSISSIRGNKDSHNLPRPFWRSKSTSSQIKKKMSDSSIPLPAFV</sequence>
<dbReference type="EMBL" id="CM056743">
    <property type="protein sequence ID" value="KAJ8673707.1"/>
    <property type="molecule type" value="Genomic_DNA"/>
</dbReference>
<name>A0ACC2NTZ3_9HYME</name>
<protein>
    <submittedName>
        <fullName evidence="1">Uncharacterized protein</fullName>
    </submittedName>
</protein>